<proteinExistence type="predicted"/>
<reference evidence="3 4" key="1">
    <citation type="submission" date="2015-08" db="EMBL/GenBank/DDBJ databases">
        <authorList>
            <person name="Babu N.S."/>
            <person name="Beckwith C.J."/>
            <person name="Beseler K.G."/>
            <person name="Brison A."/>
            <person name="Carone J.V."/>
            <person name="Caskin T.P."/>
            <person name="Diamond M."/>
            <person name="Durham M.E."/>
            <person name="Foxe J.M."/>
            <person name="Go M."/>
            <person name="Henderson B.A."/>
            <person name="Jones I.B."/>
            <person name="McGettigan J.A."/>
            <person name="Micheletti S.J."/>
            <person name="Nasrallah M.E."/>
            <person name="Ortiz D."/>
            <person name="Piller C.R."/>
            <person name="Privatt S.R."/>
            <person name="Schneider S.L."/>
            <person name="Sharp S."/>
            <person name="Smith T.C."/>
            <person name="Stanton J.D."/>
            <person name="Ullery H.E."/>
            <person name="Wilson R.J."/>
            <person name="Serrano M.G."/>
            <person name="Buck G."/>
            <person name="Lee V."/>
            <person name="Wang Y."/>
            <person name="Carvalho R."/>
            <person name="Voegtly L."/>
            <person name="Shi R."/>
            <person name="Duckworth R."/>
            <person name="Johnson A."/>
            <person name="Loviza R."/>
            <person name="Walstead R."/>
            <person name="Shah Z."/>
            <person name="Kiflezghi M."/>
            <person name="Wade K."/>
            <person name="Ball S.L."/>
            <person name="Bradley K.W."/>
            <person name="Asai D.J."/>
            <person name="Bowman C.A."/>
            <person name="Russell D.A."/>
            <person name="Pope W.H."/>
            <person name="Jacobs-Sera D."/>
            <person name="Hendrix R.W."/>
            <person name="Hatfull G.F."/>
        </authorList>
    </citation>
    <scope>NUCLEOTIDE SEQUENCE [LARGE SCALE GENOMIC DNA]</scope>
    <source>
        <strain evidence="3 4">DSM 27648</strain>
    </source>
</reference>
<keyword evidence="4" id="KW-1185">Reference proteome</keyword>
<protein>
    <recommendedName>
        <fullName evidence="2">IgGFc-binding protein N-terminal domain-containing protein</fullName>
    </recommendedName>
</protein>
<evidence type="ECO:0000256" key="1">
    <source>
        <dbReference type="SAM" id="SignalP"/>
    </source>
</evidence>
<dbReference type="EMBL" id="CP012333">
    <property type="protein sequence ID" value="AKV04777.1"/>
    <property type="molecule type" value="Genomic_DNA"/>
</dbReference>
<dbReference type="STRING" id="1391654.AKJ09_11440"/>
<dbReference type="InterPro" id="IPR035234">
    <property type="entry name" value="IgGFc-bd_N"/>
</dbReference>
<gene>
    <name evidence="3" type="ORF">AKJ09_11440</name>
</gene>
<dbReference type="PANTHER" id="PTHR46534">
    <property type="entry name" value="IGGFC_BINDING DOMAIN-CONTAINING PROTEIN"/>
    <property type="match status" value="1"/>
</dbReference>
<evidence type="ECO:0000259" key="2">
    <source>
        <dbReference type="Pfam" id="PF17517"/>
    </source>
</evidence>
<sequence>MVTTVGAASFGLLLFAASACSSDKGGFAVENEKFSQDAGVEAGDCPLTCSLDGQSIIRSCSGEIVETCPETQACGAAKCQDPCSAASDDRSSNGCEFYFQKPRFTKQLPNSCYAAYLVNTSKQPVEFSLELEGKPVDVSKAVFRTEPGSATLYQHEGPIGPGESVVIFLSDRDPARTYTNADNLGYISCPKGVVPTTITDIRSNGTGAGSSFHLTTKLPVGVTSMYPFGGAKSYNPTASLVLPVAAWSKEHIVVNGWGLDWSGKPSTQIFSAEDDTDVTIVPNRDIQGGAGIVGGPAFEPVTYRLGKGAFLQLVQNEELTGSFVTSTKPISIVGGHGCANIPTGAAACDILAQQIPAFAQWGHQYVGVAYRPRLGNEHEPVRYRIVAAREGTQLSYDPEIPPGAPTALGPGESAMFTSGTGDAFYVRSQDADHPFYLAAYMSSAGDPTATEEQYQGLGDPEFVNIVPAGQYLNSYTFYADPTYAETSLVIVRAKDHGEFKKVWLECAGDLTDFQPVGVGGEYEWTRVDLTRGGKPGAKFGDSVCTNGLQRMKSDGPFTATLWGWDSFASYAYPGGMAQRTLVPRPLVTVH</sequence>
<feature type="chain" id="PRO_5005467187" description="IgGFc-binding protein N-terminal domain-containing protein" evidence="1">
    <location>
        <begin position="22"/>
        <end position="590"/>
    </location>
</feature>
<evidence type="ECO:0000313" key="3">
    <source>
        <dbReference type="EMBL" id="AKV04777.1"/>
    </source>
</evidence>
<feature type="domain" description="IgGFc-binding protein N-terminal" evidence="2">
    <location>
        <begin position="237"/>
        <end position="563"/>
    </location>
</feature>
<organism evidence="3 4">
    <name type="scientific">Labilithrix luteola</name>
    <dbReference type="NCBI Taxonomy" id="1391654"/>
    <lineage>
        <taxon>Bacteria</taxon>
        <taxon>Pseudomonadati</taxon>
        <taxon>Myxococcota</taxon>
        <taxon>Polyangia</taxon>
        <taxon>Polyangiales</taxon>
        <taxon>Labilitrichaceae</taxon>
        <taxon>Labilithrix</taxon>
    </lineage>
</organism>
<feature type="signal peptide" evidence="1">
    <location>
        <begin position="1"/>
        <end position="21"/>
    </location>
</feature>
<keyword evidence="1" id="KW-0732">Signal</keyword>
<dbReference type="Proteomes" id="UP000064967">
    <property type="component" value="Chromosome"/>
</dbReference>
<dbReference type="AlphaFoldDB" id="A0A0K1QGK2"/>
<evidence type="ECO:0000313" key="4">
    <source>
        <dbReference type="Proteomes" id="UP000064967"/>
    </source>
</evidence>
<dbReference type="Pfam" id="PF17517">
    <property type="entry name" value="IgGFc_binding"/>
    <property type="match status" value="1"/>
</dbReference>
<name>A0A0K1QGK2_9BACT</name>
<dbReference type="KEGG" id="llu:AKJ09_11440"/>
<accession>A0A0K1QGK2</accession>
<dbReference type="PANTHER" id="PTHR46534:SF1">
    <property type="entry name" value="IGGFC-BINDING PROTEIN N-TERMINAL DOMAIN-CONTAINING PROTEIN"/>
    <property type="match status" value="1"/>
</dbReference>